<evidence type="ECO:0000256" key="4">
    <source>
        <dbReference type="PROSITE-ProRule" id="PRU00433"/>
    </source>
</evidence>
<dbReference type="GO" id="GO:0046872">
    <property type="term" value="F:metal ion binding"/>
    <property type="evidence" value="ECO:0007669"/>
    <property type="project" value="UniProtKB-KW"/>
</dbReference>
<dbReference type="EMBL" id="CP155447">
    <property type="protein sequence ID" value="XBH04165.1"/>
    <property type="molecule type" value="Genomic_DNA"/>
</dbReference>
<dbReference type="SUPFAM" id="SSF46626">
    <property type="entry name" value="Cytochrome c"/>
    <property type="match status" value="1"/>
</dbReference>
<gene>
    <name evidence="7" type="ORF">V5E97_38605</name>
</gene>
<keyword evidence="5" id="KW-0732">Signal</keyword>
<evidence type="ECO:0000256" key="5">
    <source>
        <dbReference type="SAM" id="SignalP"/>
    </source>
</evidence>
<protein>
    <recommendedName>
        <fullName evidence="6">Cytochrome c domain-containing protein</fullName>
    </recommendedName>
</protein>
<dbReference type="InterPro" id="IPR009056">
    <property type="entry name" value="Cyt_c-like_dom"/>
</dbReference>
<evidence type="ECO:0000259" key="6">
    <source>
        <dbReference type="PROSITE" id="PS51007"/>
    </source>
</evidence>
<keyword evidence="1 4" id="KW-0349">Heme</keyword>
<feature type="domain" description="Cytochrome c" evidence="6">
    <location>
        <begin position="272"/>
        <end position="453"/>
    </location>
</feature>
<dbReference type="GO" id="GO:0009055">
    <property type="term" value="F:electron transfer activity"/>
    <property type="evidence" value="ECO:0007669"/>
    <property type="project" value="InterPro"/>
</dbReference>
<feature type="chain" id="PRO_5043560041" description="Cytochrome c domain-containing protein" evidence="5">
    <location>
        <begin position="26"/>
        <end position="453"/>
    </location>
</feature>
<feature type="signal peptide" evidence="5">
    <location>
        <begin position="1"/>
        <end position="25"/>
    </location>
</feature>
<dbReference type="PANTHER" id="PTHR30600:SF9">
    <property type="entry name" value="BLR7738 PROTEIN"/>
    <property type="match status" value="1"/>
</dbReference>
<dbReference type="RefSeq" id="WP_406696916.1">
    <property type="nucleotide sequence ID" value="NZ_CP155447.1"/>
</dbReference>
<dbReference type="PANTHER" id="PTHR30600">
    <property type="entry name" value="CYTOCHROME C PEROXIDASE-RELATED"/>
    <property type="match status" value="1"/>
</dbReference>
<dbReference type="PROSITE" id="PS51007">
    <property type="entry name" value="CYTC"/>
    <property type="match status" value="1"/>
</dbReference>
<evidence type="ECO:0000256" key="3">
    <source>
        <dbReference type="ARBA" id="ARBA00023004"/>
    </source>
</evidence>
<sequence length="453" mass="49705">MRRRSRIRGLIATGILLLSPSWSFSDSPDPAAIERGRQALTSTGYLKPAWSEAAYGRAGALWGQNAPAAELSAEAYAAAFNQRYGMHSAPFPNGGLPMGLRRAGESGGGKSGVQIDCMVCHGGSIGGTSYVGLGNSTLDLRALLYDLTQADNRRLPPSLFHLNTARGTMNAGMISVVLLSMRNSDLSMRKFPLALGANLPELDVPPWWHLGRKATMYYDGRTDARSVRSIMQFFLAEKSLEELKELEPTFRDIHAYMKSLKPPKYPFTVDEVKAERGKTVFSKNCVKCHGTYGPDGQYPNRIVELAVIGTDPARAHGLSDRLVAHYNTTWFAEEYPADLEKIGYQAPPLDGIWATAPYLHNGSVPTLAALLKSADRPARFKRPPSTGFEHYDQVGVGWKFDVITDPPSPSLPPHEAQFIYDTSRFGLGNGGHRFGDVLSDDERADLIEFLKTL</sequence>
<keyword evidence="2 4" id="KW-0479">Metal-binding</keyword>
<dbReference type="InterPro" id="IPR036909">
    <property type="entry name" value="Cyt_c-like_dom_sf"/>
</dbReference>
<name>A0AAU7CG25_9BACT</name>
<reference evidence="7" key="1">
    <citation type="submission" date="2024-05" db="EMBL/GenBank/DDBJ databases">
        <title>Planctomycetes of the genus Singulisphaera possess chitinolytic capabilities.</title>
        <authorList>
            <person name="Ivanova A."/>
        </authorList>
    </citation>
    <scope>NUCLEOTIDE SEQUENCE</scope>
    <source>
        <strain evidence="7">Ch08T</strain>
    </source>
</reference>
<evidence type="ECO:0000256" key="1">
    <source>
        <dbReference type="ARBA" id="ARBA00022617"/>
    </source>
</evidence>
<dbReference type="Pfam" id="PF21419">
    <property type="entry name" value="RoxA-like_Cyt-c"/>
    <property type="match status" value="1"/>
</dbReference>
<evidence type="ECO:0000256" key="2">
    <source>
        <dbReference type="ARBA" id="ARBA00022723"/>
    </source>
</evidence>
<dbReference type="Gene3D" id="1.10.760.10">
    <property type="entry name" value="Cytochrome c-like domain"/>
    <property type="match status" value="1"/>
</dbReference>
<dbReference type="GO" id="GO:0004130">
    <property type="term" value="F:cytochrome-c peroxidase activity"/>
    <property type="evidence" value="ECO:0007669"/>
    <property type="project" value="TreeGrafter"/>
</dbReference>
<evidence type="ECO:0000313" key="7">
    <source>
        <dbReference type="EMBL" id="XBH04165.1"/>
    </source>
</evidence>
<proteinExistence type="predicted"/>
<dbReference type="InterPro" id="IPR051395">
    <property type="entry name" value="Cytochrome_c_Peroxidase/MauG"/>
</dbReference>
<dbReference type="AlphaFoldDB" id="A0AAU7CG25"/>
<keyword evidence="3 4" id="KW-0408">Iron</keyword>
<accession>A0AAU7CG25</accession>
<dbReference type="GO" id="GO:0020037">
    <property type="term" value="F:heme binding"/>
    <property type="evidence" value="ECO:0007669"/>
    <property type="project" value="InterPro"/>
</dbReference>
<organism evidence="7">
    <name type="scientific">Singulisphaera sp. Ch08</name>
    <dbReference type="NCBI Taxonomy" id="3120278"/>
    <lineage>
        <taxon>Bacteria</taxon>
        <taxon>Pseudomonadati</taxon>
        <taxon>Planctomycetota</taxon>
        <taxon>Planctomycetia</taxon>
        <taxon>Isosphaerales</taxon>
        <taxon>Isosphaeraceae</taxon>
        <taxon>Singulisphaera</taxon>
    </lineage>
</organism>